<organism evidence="2 3">
    <name type="scientific">Stigmatella aurantiaca (strain DW4/3-1)</name>
    <dbReference type="NCBI Taxonomy" id="378806"/>
    <lineage>
        <taxon>Bacteria</taxon>
        <taxon>Pseudomonadati</taxon>
        <taxon>Myxococcota</taxon>
        <taxon>Myxococcia</taxon>
        <taxon>Myxococcales</taxon>
        <taxon>Cystobacterineae</taxon>
        <taxon>Archangiaceae</taxon>
        <taxon>Stigmatella</taxon>
    </lineage>
</organism>
<accession>Q08RM7</accession>
<dbReference type="InterPro" id="IPR013783">
    <property type="entry name" value="Ig-like_fold"/>
</dbReference>
<dbReference type="Gene3D" id="2.60.40.10">
    <property type="entry name" value="Immunoglobulins"/>
    <property type="match status" value="2"/>
</dbReference>
<reference evidence="2 3" key="1">
    <citation type="submission" date="2006-04" db="EMBL/GenBank/DDBJ databases">
        <authorList>
            <person name="Nierman W.C."/>
        </authorList>
    </citation>
    <scope>NUCLEOTIDE SEQUENCE [LARGE SCALE GENOMIC DNA]</scope>
    <source>
        <strain evidence="2 3">DW4/3-1</strain>
    </source>
</reference>
<protein>
    <submittedName>
        <fullName evidence="2">Chitinase</fullName>
    </submittedName>
</protein>
<feature type="domain" description="Pesticidal crystal protein Cry22Aa Ig-like" evidence="1">
    <location>
        <begin position="151"/>
        <end position="220"/>
    </location>
</feature>
<sequence length="227" mass="23377">MNQRVPLRLDSKEKTIMGLCFNKSWKILVGTFGLSLMACGGAAGEASETLGQASQGIDGAVTLTLHGGAELNLECGVSTWSDPGATATDGSGAPLSVQTYNSGSDAYGPGPQAGSEGTYYVSYLAQDANWNLAEAVRTVIVRDTLAPTLVLAGETDIVHTCGSNWEEPGYSAADACYGNLTLSVAVTGSVNGWSEGTYTVTYAVQDSAGHAASASRTVTVVDCPVYE</sequence>
<dbReference type="EMBL" id="AAMD01000181">
    <property type="protein sequence ID" value="EAU63143.1"/>
    <property type="molecule type" value="Genomic_DNA"/>
</dbReference>
<dbReference type="Pfam" id="PF16403">
    <property type="entry name" value="Bact_surface_Ig-like"/>
    <property type="match status" value="1"/>
</dbReference>
<gene>
    <name evidence="2" type="ORF">STIAU_0684</name>
</gene>
<evidence type="ECO:0000313" key="3">
    <source>
        <dbReference type="Proteomes" id="UP000032702"/>
    </source>
</evidence>
<evidence type="ECO:0000259" key="1">
    <source>
        <dbReference type="Pfam" id="PF16403"/>
    </source>
</evidence>
<dbReference type="InterPro" id="IPR032179">
    <property type="entry name" value="Cry22Aa_Ig-like"/>
</dbReference>
<dbReference type="Proteomes" id="UP000032702">
    <property type="component" value="Unassembled WGS sequence"/>
</dbReference>
<proteinExistence type="predicted"/>
<name>Q08RM7_STIAD</name>
<dbReference type="PATRIC" id="fig|378806.16.peg.2005"/>
<evidence type="ECO:0000313" key="2">
    <source>
        <dbReference type="EMBL" id="EAU63143.1"/>
    </source>
</evidence>
<dbReference type="AlphaFoldDB" id="Q08RM7"/>
<comment type="caution">
    <text evidence="2">The sequence shown here is derived from an EMBL/GenBank/DDBJ whole genome shotgun (WGS) entry which is preliminary data.</text>
</comment>